<dbReference type="AlphaFoldDB" id="A0AAU9K810"/>
<proteinExistence type="predicted"/>
<dbReference type="Proteomes" id="UP001162131">
    <property type="component" value="Unassembled WGS sequence"/>
</dbReference>
<dbReference type="EMBL" id="CAJZBQ010000062">
    <property type="protein sequence ID" value="CAG9335695.1"/>
    <property type="molecule type" value="Genomic_DNA"/>
</dbReference>
<accession>A0AAU9K810</accession>
<evidence type="ECO:0000313" key="1">
    <source>
        <dbReference type="EMBL" id="CAG9335695.1"/>
    </source>
</evidence>
<comment type="caution">
    <text evidence="1">The sequence shown here is derived from an EMBL/GenBank/DDBJ whole genome shotgun (WGS) entry which is preliminary data.</text>
</comment>
<sequence>MSLYFGRGSNNITCRTAEIYTHNRLTPSKTLAEAKIQHLKFYRDACRRMPYILKNSSITNQIHPTQAKLNLATFLRQSLFARNPRVIDSLTIRGYDWLHSSIWCYNHHHNFVHMIMNPKIDDRGYNYLDDVRYANSSSFLKDFYSGKGEANY</sequence>
<organism evidence="1 2">
    <name type="scientific">Blepharisma stoltei</name>
    <dbReference type="NCBI Taxonomy" id="1481888"/>
    <lineage>
        <taxon>Eukaryota</taxon>
        <taxon>Sar</taxon>
        <taxon>Alveolata</taxon>
        <taxon>Ciliophora</taxon>
        <taxon>Postciliodesmatophora</taxon>
        <taxon>Heterotrichea</taxon>
        <taxon>Heterotrichida</taxon>
        <taxon>Blepharismidae</taxon>
        <taxon>Blepharisma</taxon>
    </lineage>
</organism>
<name>A0AAU9K810_9CILI</name>
<protein>
    <submittedName>
        <fullName evidence="1">Uncharacterized protein</fullName>
    </submittedName>
</protein>
<gene>
    <name evidence="1" type="ORF">BSTOLATCC_MIC64158</name>
</gene>
<evidence type="ECO:0000313" key="2">
    <source>
        <dbReference type="Proteomes" id="UP001162131"/>
    </source>
</evidence>
<reference evidence="1" key="1">
    <citation type="submission" date="2021-09" db="EMBL/GenBank/DDBJ databases">
        <authorList>
            <consortium name="AG Swart"/>
            <person name="Singh M."/>
            <person name="Singh A."/>
            <person name="Seah K."/>
            <person name="Emmerich C."/>
        </authorList>
    </citation>
    <scope>NUCLEOTIDE SEQUENCE</scope>
    <source>
        <strain evidence="1">ATCC30299</strain>
    </source>
</reference>
<keyword evidence="2" id="KW-1185">Reference proteome</keyword>